<dbReference type="Gene3D" id="3.40.50.300">
    <property type="entry name" value="P-loop containing nucleotide triphosphate hydrolases"/>
    <property type="match status" value="1"/>
</dbReference>
<dbReference type="EMBL" id="JAAZSQ010000003">
    <property type="protein sequence ID" value="NKX54040.1"/>
    <property type="molecule type" value="Genomic_DNA"/>
</dbReference>
<evidence type="ECO:0000256" key="6">
    <source>
        <dbReference type="ARBA" id="ARBA00034754"/>
    </source>
</evidence>
<dbReference type="InterPro" id="IPR027417">
    <property type="entry name" value="P-loop_NTPase"/>
</dbReference>
<evidence type="ECO:0000313" key="9">
    <source>
        <dbReference type="EMBL" id="NKX54040.1"/>
    </source>
</evidence>
<organism evidence="9 10">
    <name type="scientific">Arthrobacter mobilis</name>
    <dbReference type="NCBI Taxonomy" id="2724944"/>
    <lineage>
        <taxon>Bacteria</taxon>
        <taxon>Bacillati</taxon>
        <taxon>Actinomycetota</taxon>
        <taxon>Actinomycetes</taxon>
        <taxon>Micrococcales</taxon>
        <taxon>Micrococcaceae</taxon>
        <taxon>Arthrobacter</taxon>
    </lineage>
</organism>
<comment type="catalytic activity">
    <reaction evidence="7">
        <text>DNA(n) + a 2'-deoxyribonucleoside 5'-triphosphate = DNA(n+1) + diphosphate</text>
        <dbReference type="Rhea" id="RHEA:22508"/>
        <dbReference type="Rhea" id="RHEA-COMP:17339"/>
        <dbReference type="Rhea" id="RHEA-COMP:17340"/>
        <dbReference type="ChEBI" id="CHEBI:33019"/>
        <dbReference type="ChEBI" id="CHEBI:61560"/>
        <dbReference type="ChEBI" id="CHEBI:173112"/>
        <dbReference type="EC" id="2.7.7.7"/>
    </reaction>
</comment>
<feature type="domain" description="DNA polymerase III delta subunit-like C-terminal" evidence="8">
    <location>
        <begin position="200"/>
        <end position="308"/>
    </location>
</feature>
<sequence length="317" mass="33595">MSWREVEPAPVVLVSGPEDYLAQRAKQRLRTLVRAQQPDVELTLMDASTYTPGELVMTASPSLFGEAKLIEVSSLAQMNDDFLADALAYLRSPAEDAILVLHHAGGVRGKKLLDALKASGAPVVDCQALKKDSDKLDFVRREFKDARRSIDAGAAQALVAAVGSSLPDLAAACSQLAADTTGSITEETVDKYYGGRVEATGFKVADAAVSGRGSLALAALRHALATGVDPVPIVAVLALKLRQIAKVKGASVTAKDLGMAPWQFDQARKEARYWDSESLARCIRLLAETDAQVKGAAKDPEYAVEHAVTVIAASAGR</sequence>
<keyword evidence="4" id="KW-0235">DNA replication</keyword>
<dbReference type="GO" id="GO:0003887">
    <property type="term" value="F:DNA-directed DNA polymerase activity"/>
    <property type="evidence" value="ECO:0007669"/>
    <property type="project" value="UniProtKB-KW"/>
</dbReference>
<reference evidence="9 10" key="1">
    <citation type="submission" date="2020-04" db="EMBL/GenBank/DDBJ databases">
        <title>Arthrobacter sp. nov.</title>
        <authorList>
            <person name="Liu S."/>
        </authorList>
    </citation>
    <scope>NUCLEOTIDE SEQUENCE [LARGE SCALE GENOMIC DNA]</scope>
    <source>
        <strain evidence="9 10">E918</strain>
    </source>
</reference>
<keyword evidence="3 9" id="KW-0548">Nucleotidyltransferase</keyword>
<keyword evidence="10" id="KW-1185">Reference proteome</keyword>
<dbReference type="EC" id="2.7.7.7" evidence="1"/>
<dbReference type="Pfam" id="PF21694">
    <property type="entry name" value="DNA_pol3_delta_C"/>
    <property type="match status" value="1"/>
</dbReference>
<comment type="similarity">
    <text evidence="6">Belongs to the DNA polymerase HolA subunit family.</text>
</comment>
<keyword evidence="5" id="KW-0239">DNA-directed DNA polymerase</keyword>
<evidence type="ECO:0000256" key="3">
    <source>
        <dbReference type="ARBA" id="ARBA00022695"/>
    </source>
</evidence>
<dbReference type="PANTHER" id="PTHR34388:SF1">
    <property type="entry name" value="DNA POLYMERASE III SUBUNIT DELTA"/>
    <property type="match status" value="1"/>
</dbReference>
<keyword evidence="2 9" id="KW-0808">Transferase</keyword>
<dbReference type="Proteomes" id="UP000544090">
    <property type="component" value="Unassembled WGS sequence"/>
</dbReference>
<accession>A0A7X6K3Z2</accession>
<proteinExistence type="inferred from homology"/>
<gene>
    <name evidence="9" type="primary">holA</name>
    <name evidence="9" type="ORF">HGG74_05680</name>
</gene>
<comment type="caution">
    <text evidence="9">The sequence shown here is derived from an EMBL/GenBank/DDBJ whole genome shotgun (WGS) entry which is preliminary data.</text>
</comment>
<evidence type="ECO:0000259" key="8">
    <source>
        <dbReference type="Pfam" id="PF21694"/>
    </source>
</evidence>
<dbReference type="InterPro" id="IPR005790">
    <property type="entry name" value="DNA_polIII_delta"/>
</dbReference>
<dbReference type="InterPro" id="IPR048466">
    <property type="entry name" value="DNA_pol3_delta-like_C"/>
</dbReference>
<dbReference type="PANTHER" id="PTHR34388">
    <property type="entry name" value="DNA POLYMERASE III SUBUNIT DELTA"/>
    <property type="match status" value="1"/>
</dbReference>
<evidence type="ECO:0000313" key="10">
    <source>
        <dbReference type="Proteomes" id="UP000544090"/>
    </source>
</evidence>
<dbReference type="Gene3D" id="1.20.272.10">
    <property type="match status" value="1"/>
</dbReference>
<dbReference type="GO" id="GO:0003677">
    <property type="term" value="F:DNA binding"/>
    <property type="evidence" value="ECO:0007669"/>
    <property type="project" value="InterPro"/>
</dbReference>
<dbReference type="GO" id="GO:0009360">
    <property type="term" value="C:DNA polymerase III complex"/>
    <property type="evidence" value="ECO:0007669"/>
    <property type="project" value="TreeGrafter"/>
</dbReference>
<dbReference type="GO" id="GO:0006261">
    <property type="term" value="P:DNA-templated DNA replication"/>
    <property type="evidence" value="ECO:0007669"/>
    <property type="project" value="TreeGrafter"/>
</dbReference>
<evidence type="ECO:0000256" key="4">
    <source>
        <dbReference type="ARBA" id="ARBA00022705"/>
    </source>
</evidence>
<protein>
    <recommendedName>
        <fullName evidence="1">DNA-directed DNA polymerase</fullName>
        <ecNumber evidence="1">2.7.7.7</ecNumber>
    </recommendedName>
</protein>
<dbReference type="AlphaFoldDB" id="A0A7X6K3Z2"/>
<evidence type="ECO:0000256" key="2">
    <source>
        <dbReference type="ARBA" id="ARBA00022679"/>
    </source>
</evidence>
<dbReference type="InterPro" id="IPR008921">
    <property type="entry name" value="DNA_pol3_clamp-load_cplx_C"/>
</dbReference>
<name>A0A7X6K3Z2_9MICC</name>
<evidence type="ECO:0000256" key="5">
    <source>
        <dbReference type="ARBA" id="ARBA00022932"/>
    </source>
</evidence>
<dbReference type="SUPFAM" id="SSF48019">
    <property type="entry name" value="post-AAA+ oligomerization domain-like"/>
    <property type="match status" value="1"/>
</dbReference>
<evidence type="ECO:0000256" key="1">
    <source>
        <dbReference type="ARBA" id="ARBA00012417"/>
    </source>
</evidence>
<evidence type="ECO:0000256" key="7">
    <source>
        <dbReference type="ARBA" id="ARBA00049244"/>
    </source>
</evidence>
<dbReference type="NCBIfam" id="TIGR01128">
    <property type="entry name" value="holA"/>
    <property type="match status" value="1"/>
</dbReference>